<evidence type="ECO:0008006" key="4">
    <source>
        <dbReference type="Google" id="ProtNLM"/>
    </source>
</evidence>
<evidence type="ECO:0000313" key="3">
    <source>
        <dbReference type="Proteomes" id="UP000002770"/>
    </source>
</evidence>
<protein>
    <recommendedName>
        <fullName evidence="4">Lipoprotein</fullName>
    </recommendedName>
</protein>
<dbReference type="STRING" id="658187.LDG_5504"/>
<dbReference type="HOGENOM" id="CLU_2142761_0_0_6"/>
<gene>
    <name evidence="2" type="ORF">LDG_5504</name>
</gene>
<dbReference type="InParanoid" id="G9EJY5"/>
<feature type="chain" id="PRO_5003520866" description="Lipoprotein" evidence="1">
    <location>
        <begin position="27"/>
        <end position="112"/>
    </location>
</feature>
<dbReference type="InterPro" id="IPR011990">
    <property type="entry name" value="TPR-like_helical_dom_sf"/>
</dbReference>
<proteinExistence type="predicted"/>
<dbReference type="EMBL" id="JH413798">
    <property type="protein sequence ID" value="EHL32545.1"/>
    <property type="molecule type" value="Genomic_DNA"/>
</dbReference>
<keyword evidence="1" id="KW-0732">Signal</keyword>
<dbReference type="RefSeq" id="WP_006869482.1">
    <property type="nucleotide sequence ID" value="NZ_JH413798.1"/>
</dbReference>
<feature type="signal peptide" evidence="1">
    <location>
        <begin position="1"/>
        <end position="26"/>
    </location>
</feature>
<dbReference type="AlphaFoldDB" id="G9EJY5"/>
<accession>G9EJY5</accession>
<dbReference type="eggNOG" id="COG3107">
    <property type="taxonomic scope" value="Bacteria"/>
</dbReference>
<name>G9EJY5_9GAMM</name>
<dbReference type="Gene3D" id="1.25.40.10">
    <property type="entry name" value="Tetratricopeptide repeat domain"/>
    <property type="match status" value="1"/>
</dbReference>
<dbReference type="Proteomes" id="UP000002770">
    <property type="component" value="Unassembled WGS sequence"/>
</dbReference>
<keyword evidence="3" id="KW-1185">Reference proteome</keyword>
<reference evidence="2 3" key="1">
    <citation type="journal article" date="2011" name="BMC Genomics">
        <title>Insight into cross-talk between intra-amoebal pathogens.</title>
        <authorList>
            <person name="Gimenez G."/>
            <person name="Bertelli C."/>
            <person name="Moliner C."/>
            <person name="Robert C."/>
            <person name="Raoult D."/>
            <person name="Fournier P.E."/>
            <person name="Greub G."/>
        </authorList>
    </citation>
    <scope>NUCLEOTIDE SEQUENCE [LARGE SCALE GENOMIC DNA]</scope>
    <source>
        <strain evidence="2 3">LLAP12</strain>
    </source>
</reference>
<evidence type="ECO:0000313" key="2">
    <source>
        <dbReference type="EMBL" id="EHL32545.1"/>
    </source>
</evidence>
<sequence>MFIKLYKIRVLTLLTSTLFLCQCTTAVNSSVTETPKPSPVPVVVKKKTKNPYALSTSTYLIQAKNQEGSEKQKSLLLAAGRTISEGQWRQGAAILAQTADLTPALMDEKIFY</sequence>
<evidence type="ECO:0000256" key="1">
    <source>
        <dbReference type="SAM" id="SignalP"/>
    </source>
</evidence>
<organism evidence="2 3">
    <name type="scientific">Legionella drancourtii LLAP12</name>
    <dbReference type="NCBI Taxonomy" id="658187"/>
    <lineage>
        <taxon>Bacteria</taxon>
        <taxon>Pseudomonadati</taxon>
        <taxon>Pseudomonadota</taxon>
        <taxon>Gammaproteobacteria</taxon>
        <taxon>Legionellales</taxon>
        <taxon>Legionellaceae</taxon>
        <taxon>Legionella</taxon>
    </lineage>
</organism>